<keyword evidence="1" id="KW-0472">Membrane</keyword>
<keyword evidence="1" id="KW-0812">Transmembrane</keyword>
<dbReference type="RefSeq" id="WP_345406454.1">
    <property type="nucleotide sequence ID" value="NZ_BAABHG010000020.1"/>
</dbReference>
<keyword evidence="4" id="KW-1185">Reference proteome</keyword>
<keyword evidence="3" id="KW-0255">Endonuclease</keyword>
<reference evidence="4" key="1">
    <citation type="journal article" date="2019" name="Int. J. Syst. Evol. Microbiol.">
        <title>The Global Catalogue of Microorganisms (GCM) 10K type strain sequencing project: providing services to taxonomists for standard genome sequencing and annotation.</title>
        <authorList>
            <consortium name="The Broad Institute Genomics Platform"/>
            <consortium name="The Broad Institute Genome Sequencing Center for Infectious Disease"/>
            <person name="Wu L."/>
            <person name="Ma J."/>
        </authorList>
    </citation>
    <scope>NUCLEOTIDE SEQUENCE [LARGE SCALE GENOMIC DNA]</scope>
    <source>
        <strain evidence="4">CGMCC 4.7643</strain>
    </source>
</reference>
<feature type="transmembrane region" description="Helical" evidence="1">
    <location>
        <begin position="69"/>
        <end position="87"/>
    </location>
</feature>
<proteinExistence type="predicted"/>
<sequence>MVVEGEVRARRGWVTFLLTLVLLALAGVAALRFVGFDGNWYVIAPLSLTPYVVPVGVLLAVLAMLLRRWWIGVLALMVAGAVAALVVPRLSAIDQRAAHGRTLRVLASNLYIGSADPREVVNLVRANQVDVLNLVELTPDVLRRLDEAGLFTLLPYRVLHTDPGVEGSGIVSRFPLAETHLAGDSSVKQPGARVDLGDGVVVEVVAVHPIAPDIDSRRWERELKDLSAAEGEHGIRILAGDFNATLDHAAFRTVLSRGYLDAAEQRGDALTPTWHTAAPLVALDHVVVDRRAAVRDFRVFKVPGSDHRAVYAEIQLP</sequence>
<dbReference type="Proteomes" id="UP001597419">
    <property type="component" value="Unassembled WGS sequence"/>
</dbReference>
<dbReference type="InterPro" id="IPR005135">
    <property type="entry name" value="Endo/exonuclease/phosphatase"/>
</dbReference>
<keyword evidence="1" id="KW-1133">Transmembrane helix</keyword>
<evidence type="ECO:0000313" key="3">
    <source>
        <dbReference type="EMBL" id="MFD2460978.1"/>
    </source>
</evidence>
<accession>A0ABW5GJE7</accession>
<evidence type="ECO:0000259" key="2">
    <source>
        <dbReference type="Pfam" id="PF03372"/>
    </source>
</evidence>
<dbReference type="Gene3D" id="3.60.10.10">
    <property type="entry name" value="Endonuclease/exonuclease/phosphatase"/>
    <property type="match status" value="1"/>
</dbReference>
<organism evidence="3 4">
    <name type="scientific">Amycolatopsis samaneae</name>
    <dbReference type="NCBI Taxonomy" id="664691"/>
    <lineage>
        <taxon>Bacteria</taxon>
        <taxon>Bacillati</taxon>
        <taxon>Actinomycetota</taxon>
        <taxon>Actinomycetes</taxon>
        <taxon>Pseudonocardiales</taxon>
        <taxon>Pseudonocardiaceae</taxon>
        <taxon>Amycolatopsis</taxon>
    </lineage>
</organism>
<feature type="domain" description="Endonuclease/exonuclease/phosphatase" evidence="2">
    <location>
        <begin position="109"/>
        <end position="307"/>
    </location>
</feature>
<dbReference type="GO" id="GO:0004519">
    <property type="term" value="F:endonuclease activity"/>
    <property type="evidence" value="ECO:0007669"/>
    <property type="project" value="UniProtKB-KW"/>
</dbReference>
<feature type="transmembrane region" description="Helical" evidence="1">
    <location>
        <begin position="12"/>
        <end position="34"/>
    </location>
</feature>
<protein>
    <submittedName>
        <fullName evidence="3">Endonuclease/exonuclease/phosphatase family protein</fullName>
    </submittedName>
</protein>
<keyword evidence="3" id="KW-0540">Nuclease</keyword>
<comment type="caution">
    <text evidence="3">The sequence shown here is derived from an EMBL/GenBank/DDBJ whole genome shotgun (WGS) entry which is preliminary data.</text>
</comment>
<feature type="transmembrane region" description="Helical" evidence="1">
    <location>
        <begin position="40"/>
        <end position="62"/>
    </location>
</feature>
<dbReference type="InterPro" id="IPR036691">
    <property type="entry name" value="Endo/exonu/phosph_ase_sf"/>
</dbReference>
<name>A0ABW5GJE7_9PSEU</name>
<gene>
    <name evidence="3" type="ORF">ACFSYJ_20395</name>
</gene>
<dbReference type="EMBL" id="JBHUKU010000009">
    <property type="protein sequence ID" value="MFD2460978.1"/>
    <property type="molecule type" value="Genomic_DNA"/>
</dbReference>
<evidence type="ECO:0000256" key="1">
    <source>
        <dbReference type="SAM" id="Phobius"/>
    </source>
</evidence>
<keyword evidence="3" id="KW-0378">Hydrolase</keyword>
<evidence type="ECO:0000313" key="4">
    <source>
        <dbReference type="Proteomes" id="UP001597419"/>
    </source>
</evidence>
<dbReference type="SUPFAM" id="SSF56219">
    <property type="entry name" value="DNase I-like"/>
    <property type="match status" value="1"/>
</dbReference>
<dbReference type="Pfam" id="PF03372">
    <property type="entry name" value="Exo_endo_phos"/>
    <property type="match status" value="1"/>
</dbReference>